<reference evidence="2" key="1">
    <citation type="journal article" date="2019" name="Int. J. Syst. Evol. Microbiol.">
        <title>The Global Catalogue of Microorganisms (GCM) 10K type strain sequencing project: providing services to taxonomists for standard genome sequencing and annotation.</title>
        <authorList>
            <consortium name="The Broad Institute Genomics Platform"/>
            <consortium name="The Broad Institute Genome Sequencing Center for Infectious Disease"/>
            <person name="Wu L."/>
            <person name="Ma J."/>
        </authorList>
    </citation>
    <scope>NUCLEOTIDE SEQUENCE [LARGE SCALE GENOMIC DNA]</scope>
    <source>
        <strain evidence="2">CCUG 43304</strain>
    </source>
</reference>
<evidence type="ECO:0000313" key="1">
    <source>
        <dbReference type="EMBL" id="MFC6355632.1"/>
    </source>
</evidence>
<dbReference type="EMBL" id="JBHSTP010000001">
    <property type="protein sequence ID" value="MFC6355632.1"/>
    <property type="molecule type" value="Genomic_DNA"/>
</dbReference>
<dbReference type="RefSeq" id="WP_386728714.1">
    <property type="nucleotide sequence ID" value="NZ_JBHSTP010000001.1"/>
</dbReference>
<dbReference type="Proteomes" id="UP001596306">
    <property type="component" value="Unassembled WGS sequence"/>
</dbReference>
<comment type="caution">
    <text evidence="1">The sequence shown here is derived from an EMBL/GenBank/DDBJ whole genome shotgun (WGS) entry which is preliminary data.</text>
</comment>
<name>A0ABW1VDR2_9MICO</name>
<gene>
    <name evidence="1" type="ORF">ACFQB0_05875</name>
</gene>
<proteinExistence type="predicted"/>
<evidence type="ECO:0008006" key="3">
    <source>
        <dbReference type="Google" id="ProtNLM"/>
    </source>
</evidence>
<evidence type="ECO:0000313" key="2">
    <source>
        <dbReference type="Proteomes" id="UP001596306"/>
    </source>
</evidence>
<organism evidence="1 2">
    <name type="scientific">Luethyella okanaganae</name>
    <dbReference type="NCBI Taxonomy" id="69372"/>
    <lineage>
        <taxon>Bacteria</taxon>
        <taxon>Bacillati</taxon>
        <taxon>Actinomycetota</taxon>
        <taxon>Actinomycetes</taxon>
        <taxon>Micrococcales</taxon>
        <taxon>Microbacteriaceae</taxon>
        <taxon>Luethyella</taxon>
    </lineage>
</organism>
<protein>
    <recommendedName>
        <fullName evidence="3">CBM-cenC domain-containing protein</fullName>
    </recommendedName>
</protein>
<keyword evidence="2" id="KW-1185">Reference proteome</keyword>
<accession>A0ABW1VDR2</accession>
<sequence length="78" mass="8393">MTSNIGAAKVSNYRNIGYWTAAATVNSTGFQLIRSVQNGSSEAAVRATLYVTFLVGSGSGVYQLTFHVRDTTKWDTSP</sequence>